<evidence type="ECO:0000256" key="2">
    <source>
        <dbReference type="ARBA" id="ARBA00022695"/>
    </source>
</evidence>
<dbReference type="Gene3D" id="1.10.3090.10">
    <property type="entry name" value="cca-adding enzyme, domain 2"/>
    <property type="match status" value="1"/>
</dbReference>
<dbReference type="HAMAP" id="MF_00277">
    <property type="entry name" value="PII_uridylyl_transf"/>
    <property type="match status" value="1"/>
</dbReference>
<dbReference type="AlphaFoldDB" id="A0A1E8Q999"/>
<comment type="caution">
    <text evidence="7">Lacks conserved residue(s) required for the propagation of feature annotation.</text>
</comment>
<dbReference type="RefSeq" id="WP_070351623.1">
    <property type="nucleotide sequence ID" value="NZ_CP043474.1"/>
</dbReference>
<dbReference type="InterPro" id="IPR002912">
    <property type="entry name" value="ACT_dom"/>
</dbReference>
<comment type="domain">
    <text evidence="7">Has four distinct domains: an N-terminal nucleotidyltransferase (NT) domain responsible for UTase activity, a central HD domain that encodes UR activity, and two C-terminal ACT domains that seem to have a role in glutamine sensing.</text>
</comment>
<dbReference type="Pfam" id="PF08335">
    <property type="entry name" value="GlnD_UR_UTase"/>
    <property type="match status" value="1"/>
</dbReference>
<dbReference type="PROSITE" id="PS51671">
    <property type="entry name" value="ACT"/>
    <property type="match status" value="1"/>
</dbReference>
<dbReference type="InterPro" id="IPR010043">
    <property type="entry name" value="UTase/UR"/>
</dbReference>
<dbReference type="SUPFAM" id="SSF81301">
    <property type="entry name" value="Nucleotidyltransferase"/>
    <property type="match status" value="1"/>
</dbReference>
<dbReference type="SUPFAM" id="SSF55021">
    <property type="entry name" value="ACT-like"/>
    <property type="match status" value="2"/>
</dbReference>
<dbReference type="NCBIfam" id="NF002895">
    <property type="entry name" value="PRK03381.1"/>
    <property type="match status" value="1"/>
</dbReference>
<dbReference type="NCBIfam" id="TIGR01693">
    <property type="entry name" value="UTase_glnD"/>
    <property type="match status" value="1"/>
</dbReference>
<evidence type="ECO:0000256" key="5">
    <source>
        <dbReference type="ARBA" id="ARBA00022842"/>
    </source>
</evidence>
<dbReference type="InterPro" id="IPR013546">
    <property type="entry name" value="PII_UdlTrfase/GS_AdlTrfase"/>
</dbReference>
<keyword evidence="1 7" id="KW-0808">Transferase</keyword>
<evidence type="ECO:0000256" key="8">
    <source>
        <dbReference type="SAM" id="MobiDB-lite"/>
    </source>
</evidence>
<evidence type="ECO:0000256" key="1">
    <source>
        <dbReference type="ARBA" id="ARBA00022679"/>
    </source>
</evidence>
<comment type="function">
    <text evidence="7">Modifies, by uridylylation and deuridylylation, the PII regulatory proteins (GlnB and homologs), in response to the nitrogen status of the cell that GlnD senses through the glutamine level. Under low glutamine levels, catalyzes the conversion of the PII proteins and UTP to PII-UMP and PPi, while under higher glutamine levels, GlnD hydrolyzes PII-UMP to PII and UMP (deuridylylation). Thus, controls uridylylation state and activity of the PII proteins, and plays an important role in the regulation of nitrogen metabolism.</text>
</comment>
<keyword evidence="4 7" id="KW-0378">Hydrolase</keyword>
<dbReference type="InterPro" id="IPR006674">
    <property type="entry name" value="HD_domain"/>
</dbReference>
<comment type="catalytic activity">
    <reaction evidence="7">
        <text>[protein-PII]-L-tyrosine + UTP = [protein-PII]-uridylyl-L-tyrosine + diphosphate</text>
        <dbReference type="Rhea" id="RHEA:13673"/>
        <dbReference type="Rhea" id="RHEA-COMP:12147"/>
        <dbReference type="Rhea" id="RHEA-COMP:12148"/>
        <dbReference type="ChEBI" id="CHEBI:33019"/>
        <dbReference type="ChEBI" id="CHEBI:46398"/>
        <dbReference type="ChEBI" id="CHEBI:46858"/>
        <dbReference type="ChEBI" id="CHEBI:90602"/>
        <dbReference type="EC" id="2.7.7.59"/>
    </reaction>
</comment>
<feature type="region of interest" description="Disordered" evidence="8">
    <location>
        <begin position="1"/>
        <end position="26"/>
    </location>
</feature>
<dbReference type="PANTHER" id="PTHR47320">
    <property type="entry name" value="BIFUNCTIONAL URIDYLYLTRANSFERASE/URIDYLYL-REMOVING ENZYME"/>
    <property type="match status" value="1"/>
</dbReference>
<dbReference type="GO" id="GO:0006808">
    <property type="term" value="P:regulation of nitrogen utilization"/>
    <property type="evidence" value="ECO:0007669"/>
    <property type="project" value="UniProtKB-UniRule"/>
</dbReference>
<organism evidence="11 12">
    <name type="scientific">Mycolicibacterium grossiae</name>
    <dbReference type="NCBI Taxonomy" id="1552759"/>
    <lineage>
        <taxon>Bacteria</taxon>
        <taxon>Bacillati</taxon>
        <taxon>Actinomycetota</taxon>
        <taxon>Actinomycetes</taxon>
        <taxon>Mycobacteriales</taxon>
        <taxon>Mycobacteriaceae</taxon>
        <taxon>Mycolicibacterium</taxon>
    </lineage>
</organism>
<name>A0A1E8Q999_9MYCO</name>
<sequence length="832" mass="88496">MTKQTPDPAAGAPRWEAPPAGSSRPATDLVKAAGQLLDGGARQLDSAGLRDALLDLHEFWLTTKAAEIGITPTSGFAIVATGGLGRGEFLPYSDLDLMLLHDDMPREIVTQVAELLWYPLWDANISLDHSVRTVPEALHVAADDVSAGLAMLDARHIAGDADLSALLIGGARRQWRTGIAGRFDALVEHAEARWQRSGQIAHRAEPDLKNGRGGLRDVQLLNALAIAQLADVYPSPSLASPTGTLGGAHLALLNVRTELHRVSRRGRETMLAQYADEIGASLRIGDRFDLARTLSDAARTISYYVDAGLRTAANALPRRGFAALRRPLRRPLDEGVVEFNGEVILAKGARPERDPGLSLRVAAASATTGLPMAASTLSRLAETAPELRTPWPTAALKDLLVMLAAGPSTVATVEALDRTGLWGRLFPEWGAVRDLPPRDVVHIWTVDRHLVETVSRASAFTTRVSRPDLLMLGALCHDIGKGRGGDHSVIGADLATQIGTRLGLWREDVDVLSAMVRYHLLLPETATRRDLQDPKTIATVVDKLGGDTVLLELLHALAEADSLATGPGVWGDWKAALIGDLVRRCRLVMTGEPLPHPDPVDPRYLALAASGGVHVDLTAAGPHLFEVTMIAPDQRGLLSKAAGILALNALRVHSASVNSADATAINTFTVSPHFGSPPAAELLRQQFILALAGDLDVIGSLERRDAEAAASQPHRAGEIPAAVPGNPAVAPPRVLWSDTDPDAEDGQLAVQIRSVDRSGLLARLAAVIERDGLDVSWARVTTLGSSVVDVFGLTVPPGFRGAAGEQARLELERALYAVLPAPPPKKKVPEAS</sequence>
<evidence type="ECO:0000256" key="6">
    <source>
        <dbReference type="ARBA" id="ARBA00023268"/>
    </source>
</evidence>
<evidence type="ECO:0000313" key="11">
    <source>
        <dbReference type="EMBL" id="OFJ55147.1"/>
    </source>
</evidence>
<evidence type="ECO:0000313" key="12">
    <source>
        <dbReference type="Proteomes" id="UP000178953"/>
    </source>
</evidence>
<evidence type="ECO:0000256" key="7">
    <source>
        <dbReference type="HAMAP-Rule" id="MF_00277"/>
    </source>
</evidence>
<dbReference type="PANTHER" id="PTHR47320:SF1">
    <property type="entry name" value="BIFUNCTIONAL URIDYLYLTRANSFERASE_URIDYLYL-REMOVING ENZYME"/>
    <property type="match status" value="1"/>
</dbReference>
<keyword evidence="5 7" id="KW-0460">Magnesium</keyword>
<dbReference type="Proteomes" id="UP000178953">
    <property type="component" value="Unassembled WGS sequence"/>
</dbReference>
<feature type="region of interest" description="Uridylyltransferase" evidence="7">
    <location>
        <begin position="1"/>
        <end position="331"/>
    </location>
</feature>
<gene>
    <name evidence="7" type="primary">glnD</name>
    <name evidence="11" type="ORF">BEL07_02915</name>
</gene>
<dbReference type="InterPro" id="IPR043519">
    <property type="entry name" value="NT_sf"/>
</dbReference>
<keyword evidence="12" id="KW-1185">Reference proteome</keyword>
<comment type="catalytic activity">
    <reaction evidence="7">
        <text>[protein-PII]-uridylyl-L-tyrosine + H2O = [protein-PII]-L-tyrosine + UMP + H(+)</text>
        <dbReference type="Rhea" id="RHEA:48600"/>
        <dbReference type="Rhea" id="RHEA-COMP:12147"/>
        <dbReference type="Rhea" id="RHEA-COMP:12148"/>
        <dbReference type="ChEBI" id="CHEBI:15377"/>
        <dbReference type="ChEBI" id="CHEBI:15378"/>
        <dbReference type="ChEBI" id="CHEBI:46858"/>
        <dbReference type="ChEBI" id="CHEBI:57865"/>
        <dbReference type="ChEBI" id="CHEBI:90602"/>
    </reaction>
</comment>
<keyword evidence="3" id="KW-0677">Repeat</keyword>
<comment type="caution">
    <text evidence="11">The sequence shown here is derived from an EMBL/GenBank/DDBJ whole genome shotgun (WGS) entry which is preliminary data.</text>
</comment>
<dbReference type="CDD" id="cd00077">
    <property type="entry name" value="HDc"/>
    <property type="match status" value="1"/>
</dbReference>
<accession>A0A1E8Q999</accession>
<feature type="domain" description="ACT" evidence="9">
    <location>
        <begin position="626"/>
        <end position="702"/>
    </location>
</feature>
<dbReference type="GO" id="GO:0008773">
    <property type="term" value="F:[protein-PII] uridylyltransferase activity"/>
    <property type="evidence" value="ECO:0007669"/>
    <property type="project" value="UniProtKB-UniRule"/>
</dbReference>
<keyword evidence="2 7" id="KW-0548">Nucleotidyltransferase</keyword>
<dbReference type="PIRSF" id="PIRSF006288">
    <property type="entry name" value="PII_uridyltransf"/>
    <property type="match status" value="1"/>
</dbReference>
<reference evidence="11 12" key="1">
    <citation type="submission" date="2016-09" db="EMBL/GenBank/DDBJ databases">
        <title>genome sequence of Mycobacterium sp. 739 SCH.</title>
        <authorList>
            <person name="Greninger A.L."/>
            <person name="Qin X."/>
            <person name="Jerome K."/>
            <person name="Vora S."/>
            <person name="Quinn K."/>
        </authorList>
    </citation>
    <scope>NUCLEOTIDE SEQUENCE [LARGE SCALE GENOMIC DNA]</scope>
    <source>
        <strain evidence="11 12">SCH</strain>
    </source>
</reference>
<dbReference type="EC" id="3.1.4.-" evidence="7"/>
<evidence type="ECO:0000259" key="10">
    <source>
        <dbReference type="PROSITE" id="PS51831"/>
    </source>
</evidence>
<dbReference type="OrthoDB" id="9758038at2"/>
<dbReference type="CDD" id="cd04873">
    <property type="entry name" value="ACT_UUR-ACR-like"/>
    <property type="match status" value="2"/>
</dbReference>
<dbReference type="GO" id="GO:0008081">
    <property type="term" value="F:phosphoric diester hydrolase activity"/>
    <property type="evidence" value="ECO:0007669"/>
    <property type="project" value="UniProtKB-UniRule"/>
</dbReference>
<comment type="similarity">
    <text evidence="7">Belongs to the GlnD family.</text>
</comment>
<dbReference type="EC" id="2.7.7.59" evidence="7"/>
<dbReference type="EMBL" id="MCHX01000005">
    <property type="protein sequence ID" value="OFJ55147.1"/>
    <property type="molecule type" value="Genomic_DNA"/>
</dbReference>
<keyword evidence="6 7" id="KW-0511">Multifunctional enzyme</keyword>
<evidence type="ECO:0000259" key="9">
    <source>
        <dbReference type="PROSITE" id="PS51671"/>
    </source>
</evidence>
<proteinExistence type="inferred from homology"/>
<dbReference type="InterPro" id="IPR045865">
    <property type="entry name" value="ACT-like_dom_sf"/>
</dbReference>
<dbReference type="SMART" id="SM00471">
    <property type="entry name" value="HDc"/>
    <property type="match status" value="1"/>
</dbReference>
<evidence type="ECO:0000256" key="4">
    <source>
        <dbReference type="ARBA" id="ARBA00022801"/>
    </source>
</evidence>
<comment type="activity regulation">
    <text evidence="7">Uridylyltransferase (UTase) activity is inhibited by glutamine, while glutamine activates uridylyl-removing (UR) activity.</text>
</comment>
<dbReference type="Pfam" id="PF01966">
    <property type="entry name" value="HD"/>
    <property type="match status" value="1"/>
</dbReference>
<dbReference type="PROSITE" id="PS51831">
    <property type="entry name" value="HD"/>
    <property type="match status" value="1"/>
</dbReference>
<protein>
    <recommendedName>
        <fullName evidence="7">Bifunctional uridylyltransferase/uridylyl-removing enzyme</fullName>
        <shortName evidence="7">UTase/UR</shortName>
    </recommendedName>
    <alternativeName>
        <fullName evidence="7">Bifunctional [protein-PII] modification enzyme</fullName>
    </alternativeName>
    <alternativeName>
        <fullName evidence="7">Bifunctional nitrogen sensor protein</fullName>
    </alternativeName>
    <domain>
        <recommendedName>
            <fullName evidence="7">[Protein-PII] uridylyltransferase</fullName>
            <shortName evidence="7">PII uridylyltransferase</shortName>
            <shortName evidence="7">UTase</shortName>
            <ecNumber evidence="7">2.7.7.59</ecNumber>
        </recommendedName>
    </domain>
    <domain>
        <recommendedName>
            <fullName evidence="7">[Protein-PII]-UMP uridylyl-removing enzyme</fullName>
            <shortName evidence="7">UR</shortName>
            <ecNumber evidence="7">3.1.4.-</ecNumber>
        </recommendedName>
    </domain>
</protein>
<feature type="domain" description="HD" evidence="10">
    <location>
        <begin position="446"/>
        <end position="547"/>
    </location>
</feature>
<comment type="cofactor">
    <cofactor evidence="7">
        <name>Mg(2+)</name>
        <dbReference type="ChEBI" id="CHEBI:18420"/>
    </cofactor>
</comment>
<evidence type="ECO:0000256" key="3">
    <source>
        <dbReference type="ARBA" id="ARBA00022737"/>
    </source>
</evidence>
<dbReference type="InterPro" id="IPR003607">
    <property type="entry name" value="HD/PDEase_dom"/>
</dbReference>
<dbReference type="SUPFAM" id="SSF109604">
    <property type="entry name" value="HD-domain/PDEase-like"/>
    <property type="match status" value="1"/>
</dbReference>